<sequence length="131" mass="13451">MAAVAAAAASSQPATAWRICTCKRSGSTGWPRKRAKNVDQWNGTAAMMPSPPQPSPAAEAVLLLLSIVMTPSRVARPAAGGTKPIPVCPPSVLLKPPGRRQPPCPYCPLTLGILSEVATAAAASSHAFEAL</sequence>
<evidence type="ECO:0000313" key="1">
    <source>
        <dbReference type="EMBL" id="GIL81092.1"/>
    </source>
</evidence>
<dbReference type="Proteomes" id="UP000747110">
    <property type="component" value="Unassembled WGS sequence"/>
</dbReference>
<reference evidence="1" key="1">
    <citation type="journal article" date="2021" name="Proc. Natl. Acad. Sci. U.S.A.">
        <title>Three genomes in the algal genus Volvox reveal the fate of a haploid sex-determining region after a transition to homothallism.</title>
        <authorList>
            <person name="Yamamoto K."/>
            <person name="Hamaji T."/>
            <person name="Kawai-Toyooka H."/>
            <person name="Matsuzaki R."/>
            <person name="Takahashi F."/>
            <person name="Nishimura Y."/>
            <person name="Kawachi M."/>
            <person name="Noguchi H."/>
            <person name="Minakuchi Y."/>
            <person name="Umen J.G."/>
            <person name="Toyoda A."/>
            <person name="Nozaki H."/>
        </authorList>
    </citation>
    <scope>NUCLEOTIDE SEQUENCE</scope>
    <source>
        <strain evidence="1">NIES-3786</strain>
    </source>
</reference>
<organism evidence="1 2">
    <name type="scientific">Volvox reticuliferus</name>
    <dbReference type="NCBI Taxonomy" id="1737510"/>
    <lineage>
        <taxon>Eukaryota</taxon>
        <taxon>Viridiplantae</taxon>
        <taxon>Chlorophyta</taxon>
        <taxon>core chlorophytes</taxon>
        <taxon>Chlorophyceae</taxon>
        <taxon>CS clade</taxon>
        <taxon>Chlamydomonadales</taxon>
        <taxon>Volvocaceae</taxon>
        <taxon>Volvox</taxon>
    </lineage>
</organism>
<gene>
    <name evidence="1" type="ORF">Vretifemale_10227</name>
</gene>
<protein>
    <submittedName>
        <fullName evidence="1">Uncharacterized protein</fullName>
    </submittedName>
</protein>
<proteinExistence type="predicted"/>
<keyword evidence="2" id="KW-1185">Reference proteome</keyword>
<comment type="caution">
    <text evidence="1">The sequence shown here is derived from an EMBL/GenBank/DDBJ whole genome shotgun (WGS) entry which is preliminary data.</text>
</comment>
<accession>A0A8J4CE10</accession>
<dbReference type="EMBL" id="BNCP01000020">
    <property type="protein sequence ID" value="GIL81092.1"/>
    <property type="molecule type" value="Genomic_DNA"/>
</dbReference>
<evidence type="ECO:0000313" key="2">
    <source>
        <dbReference type="Proteomes" id="UP000747110"/>
    </source>
</evidence>
<dbReference type="AlphaFoldDB" id="A0A8J4CE10"/>
<name>A0A8J4CE10_9CHLO</name>